<protein>
    <submittedName>
        <fullName evidence="1">Uncharacterized protein</fullName>
    </submittedName>
</protein>
<comment type="caution">
    <text evidence="1">The sequence shown here is derived from an EMBL/GenBank/DDBJ whole genome shotgun (WGS) entry which is preliminary data.</text>
</comment>
<dbReference type="Proteomes" id="UP000593572">
    <property type="component" value="Unassembled WGS sequence"/>
</dbReference>
<reference evidence="1 2" key="1">
    <citation type="journal article" date="2019" name="Genome Biol. Evol.">
        <title>Insights into the evolution of the New World diploid cottons (Gossypium, subgenus Houzingenia) based on genome sequencing.</title>
        <authorList>
            <person name="Grover C.E."/>
            <person name="Arick M.A. 2nd"/>
            <person name="Thrash A."/>
            <person name="Conover J.L."/>
            <person name="Sanders W.S."/>
            <person name="Peterson D.G."/>
            <person name="Frelichowski J.E."/>
            <person name="Scheffler J.A."/>
            <person name="Scheffler B.E."/>
            <person name="Wendel J.F."/>
        </authorList>
    </citation>
    <scope>NUCLEOTIDE SEQUENCE [LARGE SCALE GENOMIC DNA]</scope>
    <source>
        <strain evidence="1">157</strain>
        <tissue evidence="1">Leaf</tissue>
    </source>
</reference>
<proteinExistence type="predicted"/>
<organism evidence="1 2">
    <name type="scientific">Gossypium lobatum</name>
    <dbReference type="NCBI Taxonomy" id="34289"/>
    <lineage>
        <taxon>Eukaryota</taxon>
        <taxon>Viridiplantae</taxon>
        <taxon>Streptophyta</taxon>
        <taxon>Embryophyta</taxon>
        <taxon>Tracheophyta</taxon>
        <taxon>Spermatophyta</taxon>
        <taxon>Magnoliopsida</taxon>
        <taxon>eudicotyledons</taxon>
        <taxon>Gunneridae</taxon>
        <taxon>Pentapetalae</taxon>
        <taxon>rosids</taxon>
        <taxon>malvids</taxon>
        <taxon>Malvales</taxon>
        <taxon>Malvaceae</taxon>
        <taxon>Malvoideae</taxon>
        <taxon>Gossypium</taxon>
    </lineage>
</organism>
<sequence>MYLQPSCCTNQLHFRQPFFLSLVLWLTSFSPNKMCLPSNIPLLSRHLSSSHA</sequence>
<dbReference type="EMBL" id="JABEZX010000003">
    <property type="protein sequence ID" value="MBA0552739.1"/>
    <property type="molecule type" value="Genomic_DNA"/>
</dbReference>
<keyword evidence="2" id="KW-1185">Reference proteome</keyword>
<evidence type="ECO:0000313" key="1">
    <source>
        <dbReference type="EMBL" id="MBA0552739.1"/>
    </source>
</evidence>
<evidence type="ECO:0000313" key="2">
    <source>
        <dbReference type="Proteomes" id="UP000593572"/>
    </source>
</evidence>
<dbReference type="AlphaFoldDB" id="A0A7J8LK12"/>
<name>A0A7J8LK12_9ROSI</name>
<gene>
    <name evidence="1" type="ORF">Golob_023519</name>
</gene>
<accession>A0A7J8LK12</accession>